<dbReference type="VEuPathDB" id="FungiDB:UMAG_11188"/>
<organism evidence="2 3">
    <name type="scientific">Mycosarcoma maydis</name>
    <name type="common">Corn smut fungus</name>
    <name type="synonym">Ustilago maydis</name>
    <dbReference type="NCBI Taxonomy" id="5270"/>
    <lineage>
        <taxon>Eukaryota</taxon>
        <taxon>Fungi</taxon>
        <taxon>Dikarya</taxon>
        <taxon>Basidiomycota</taxon>
        <taxon>Ustilaginomycotina</taxon>
        <taxon>Ustilaginomycetes</taxon>
        <taxon>Ustilaginales</taxon>
        <taxon>Ustilaginaceae</taxon>
        <taxon>Mycosarcoma</taxon>
    </lineage>
</organism>
<dbReference type="EMBL" id="CM003159">
    <property type="protein sequence ID" value="KIS66072.1"/>
    <property type="molecule type" value="Genomic_DNA"/>
</dbReference>
<evidence type="ECO:0000313" key="3">
    <source>
        <dbReference type="Proteomes" id="UP000000561"/>
    </source>
</evidence>
<dbReference type="GeneID" id="23567099"/>
<protein>
    <submittedName>
        <fullName evidence="2">Uncharacterized protein</fullName>
    </submittedName>
</protein>
<dbReference type="AlphaFoldDB" id="A0A0D1BVQ2"/>
<proteinExistence type="predicted"/>
<dbReference type="InParanoid" id="A0A0D1BVQ2"/>
<feature type="region of interest" description="Disordered" evidence="1">
    <location>
        <begin position="1"/>
        <end position="47"/>
    </location>
</feature>
<evidence type="ECO:0000313" key="2">
    <source>
        <dbReference type="EMBL" id="KIS66072.1"/>
    </source>
</evidence>
<dbReference type="Proteomes" id="UP000000561">
    <property type="component" value="Chromosome 20"/>
</dbReference>
<gene>
    <name evidence="2" type="ORF">UMAG_11188</name>
</gene>
<dbReference type="KEGG" id="uma:UMAG_11188"/>
<reference evidence="2 3" key="1">
    <citation type="journal article" date="2006" name="Nature">
        <title>Insights from the genome of the biotrophic fungal plant pathogen Ustilago maydis.</title>
        <authorList>
            <person name="Kamper J."/>
            <person name="Kahmann R."/>
            <person name="Bolker M."/>
            <person name="Ma L.J."/>
            <person name="Brefort T."/>
            <person name="Saville B.J."/>
            <person name="Banuett F."/>
            <person name="Kronstad J.W."/>
            <person name="Gold S.E."/>
            <person name="Muller O."/>
            <person name="Perlin M.H."/>
            <person name="Wosten H.A."/>
            <person name="de Vries R."/>
            <person name="Ruiz-Herrera J."/>
            <person name="Reynaga-Pena C.G."/>
            <person name="Snetselaar K."/>
            <person name="McCann M."/>
            <person name="Perez-Martin J."/>
            <person name="Feldbrugge M."/>
            <person name="Basse C.W."/>
            <person name="Steinberg G."/>
            <person name="Ibeas J.I."/>
            <person name="Holloman W."/>
            <person name="Guzman P."/>
            <person name="Farman M."/>
            <person name="Stajich J.E."/>
            <person name="Sentandreu R."/>
            <person name="Gonzalez-Prieto J.M."/>
            <person name="Kennell J.C."/>
            <person name="Molina L."/>
            <person name="Schirawski J."/>
            <person name="Mendoza-Mendoza A."/>
            <person name="Greilinger D."/>
            <person name="Munch K."/>
            <person name="Rossel N."/>
            <person name="Scherer M."/>
            <person name="Vranes M."/>
            <person name="Ladendorf O."/>
            <person name="Vincon V."/>
            <person name="Fuchs U."/>
            <person name="Sandrock B."/>
            <person name="Meng S."/>
            <person name="Ho E.C."/>
            <person name="Cahill M.J."/>
            <person name="Boyce K.J."/>
            <person name="Klose J."/>
            <person name="Klosterman S.J."/>
            <person name="Deelstra H.J."/>
            <person name="Ortiz-Castellanos L."/>
            <person name="Li W."/>
            <person name="Sanchez-Alonso P."/>
            <person name="Schreier P.H."/>
            <person name="Hauser-Hahn I."/>
            <person name="Vaupel M."/>
            <person name="Koopmann E."/>
            <person name="Friedrich G."/>
            <person name="Voss H."/>
            <person name="Schluter T."/>
            <person name="Margolis J."/>
            <person name="Platt D."/>
            <person name="Swimmer C."/>
            <person name="Gnirke A."/>
            <person name="Chen F."/>
            <person name="Vysotskaia V."/>
            <person name="Mannhaupt G."/>
            <person name="Guldener U."/>
            <person name="Munsterkotter M."/>
            <person name="Haase D."/>
            <person name="Oesterheld M."/>
            <person name="Mewes H.W."/>
            <person name="Mauceli E.W."/>
            <person name="DeCaprio D."/>
            <person name="Wade C.M."/>
            <person name="Butler J."/>
            <person name="Young S."/>
            <person name="Jaffe D.B."/>
            <person name="Calvo S."/>
            <person name="Nusbaum C."/>
            <person name="Galagan J."/>
            <person name="Birren B.W."/>
        </authorList>
    </citation>
    <scope>NUCLEOTIDE SEQUENCE [LARGE SCALE GENOMIC DNA]</scope>
    <source>
        <strain evidence="3">DSM 14603 / FGSC 9021 / UM521</strain>
    </source>
</reference>
<sequence length="169" mass="18871">MSKDRGEIPPVGPEAASAPPPVDREQLISNAPFHPATDSPRTKQAKDSVNKLEQLKSWDGLQFYHSKLCTPDHSGFAFNATHFADYIWASQTELKDIIPDFNSMTDKLCLEMGVRNVYSNLAAEITANRTVDEGGTIACACSRCRFPDHPYAKPTRPRCQLSFLSRIWT</sequence>
<keyword evidence="3" id="KW-1185">Reference proteome</keyword>
<dbReference type="RefSeq" id="XP_011392331.1">
    <property type="nucleotide sequence ID" value="XM_011394029.1"/>
</dbReference>
<accession>A0A0D1BVQ2</accession>
<name>A0A0D1BVQ2_MYCMD</name>
<evidence type="ECO:0000256" key="1">
    <source>
        <dbReference type="SAM" id="MobiDB-lite"/>
    </source>
</evidence>